<accession>F9G0B6</accession>
<reference evidence="1" key="1">
    <citation type="journal article" date="2012" name="Mol. Plant Microbe Interact.">
        <title>A highly conserved effector in Fusarium oxysporum is required for full virulence on Arabidopsis.</title>
        <authorList>
            <person name="Thatcher L.F."/>
            <person name="Gardiner D.M."/>
            <person name="Kazan K."/>
            <person name="Manners J."/>
        </authorList>
    </citation>
    <scope>NUCLEOTIDE SEQUENCE [LARGE SCALE GENOMIC DNA]</scope>
    <source>
        <strain evidence="1">Fo5176</strain>
    </source>
</reference>
<protein>
    <submittedName>
        <fullName evidence="1">Uncharacterized protein</fullName>
    </submittedName>
</protein>
<organism evidence="1">
    <name type="scientific">Fusarium oxysporum (strain Fo5176)</name>
    <name type="common">Fusarium vascular wilt</name>
    <dbReference type="NCBI Taxonomy" id="660025"/>
    <lineage>
        <taxon>Eukaryota</taxon>
        <taxon>Fungi</taxon>
        <taxon>Dikarya</taxon>
        <taxon>Ascomycota</taxon>
        <taxon>Pezizomycotina</taxon>
        <taxon>Sordariomycetes</taxon>
        <taxon>Hypocreomycetidae</taxon>
        <taxon>Hypocreales</taxon>
        <taxon>Nectriaceae</taxon>
        <taxon>Fusarium</taxon>
        <taxon>Fusarium oxysporum species complex</taxon>
    </lineage>
</organism>
<comment type="caution">
    <text evidence="1">The sequence shown here is derived from an EMBL/GenBank/DDBJ whole genome shotgun (WGS) entry which is preliminary data.</text>
</comment>
<evidence type="ECO:0000313" key="1">
    <source>
        <dbReference type="EMBL" id="EGU77394.1"/>
    </source>
</evidence>
<sequence length="88" mass="9616">MYSVYCAPGTDDIDAPLLIYPRNLMGSWLPIVPLSDMKNSPVSPSRACILNTSNRRPTAYSVIYRIEHSSGAAKKCPSESGWVAQADL</sequence>
<name>F9G0B6_FUSOF</name>
<proteinExistence type="predicted"/>
<dbReference type="AlphaFoldDB" id="F9G0B6"/>
<dbReference type="EMBL" id="AFQF01002984">
    <property type="protein sequence ID" value="EGU77394.1"/>
    <property type="molecule type" value="Genomic_DNA"/>
</dbReference>
<gene>
    <name evidence="1" type="ORF">FOXB_12098</name>
</gene>